<dbReference type="PANTHER" id="PTHR46565">
    <property type="entry name" value="COLD SHOCK DOMAIN PROTEIN 2"/>
    <property type="match status" value="1"/>
</dbReference>
<dbReference type="EMBL" id="JAXCLX010000001">
    <property type="protein sequence ID" value="MDY0870793.1"/>
    <property type="molecule type" value="Genomic_DNA"/>
</dbReference>
<dbReference type="InterPro" id="IPR012340">
    <property type="entry name" value="NA-bd_OB-fold"/>
</dbReference>
<dbReference type="Gene3D" id="2.40.50.140">
    <property type="entry name" value="Nucleic acid-binding proteins"/>
    <property type="match status" value="1"/>
</dbReference>
<gene>
    <name evidence="2" type="ORF">SMD31_02625</name>
</gene>
<evidence type="ECO:0000259" key="1">
    <source>
        <dbReference type="PROSITE" id="PS51857"/>
    </source>
</evidence>
<reference evidence="2 3" key="1">
    <citation type="journal article" date="2013" name="Antonie Van Leeuwenhoek">
        <title>Dongia rigui sp. nov., isolated from freshwater of a large wetland in Korea.</title>
        <authorList>
            <person name="Baik K.S."/>
            <person name="Hwang Y.M."/>
            <person name="Choi J.S."/>
            <person name="Kwon J."/>
            <person name="Seong C.N."/>
        </authorList>
    </citation>
    <scope>NUCLEOTIDE SEQUENCE [LARGE SCALE GENOMIC DNA]</scope>
    <source>
        <strain evidence="2 3">04SU4-P</strain>
    </source>
</reference>
<comment type="caution">
    <text evidence="2">The sequence shown here is derived from an EMBL/GenBank/DDBJ whole genome shotgun (WGS) entry which is preliminary data.</text>
</comment>
<dbReference type="InterPro" id="IPR011129">
    <property type="entry name" value="CSD"/>
</dbReference>
<dbReference type="PROSITE" id="PS51857">
    <property type="entry name" value="CSD_2"/>
    <property type="match status" value="1"/>
</dbReference>
<dbReference type="PRINTS" id="PR00050">
    <property type="entry name" value="COLDSHOCK"/>
</dbReference>
<dbReference type="SUPFAM" id="SSF50249">
    <property type="entry name" value="Nucleic acid-binding proteins"/>
    <property type="match status" value="1"/>
</dbReference>
<feature type="domain" description="CSD" evidence="1">
    <location>
        <begin position="10"/>
        <end position="76"/>
    </location>
</feature>
<protein>
    <submittedName>
        <fullName evidence="2">Cold shock domain-containing protein</fullName>
    </submittedName>
</protein>
<dbReference type="RefSeq" id="WP_320499136.1">
    <property type="nucleotide sequence ID" value="NZ_JAXCLX010000001.1"/>
</dbReference>
<dbReference type="SMART" id="SM00357">
    <property type="entry name" value="CSP"/>
    <property type="match status" value="1"/>
</dbReference>
<dbReference type="PANTHER" id="PTHR46565:SF20">
    <property type="entry name" value="COLD SHOCK DOMAIN-CONTAINING PROTEIN 4"/>
    <property type="match status" value="1"/>
</dbReference>
<evidence type="ECO:0000313" key="3">
    <source>
        <dbReference type="Proteomes" id="UP001271769"/>
    </source>
</evidence>
<evidence type="ECO:0000313" key="2">
    <source>
        <dbReference type="EMBL" id="MDY0870793.1"/>
    </source>
</evidence>
<keyword evidence="3" id="KW-1185">Reference proteome</keyword>
<dbReference type="Pfam" id="PF00313">
    <property type="entry name" value="CSD"/>
    <property type="match status" value="1"/>
</dbReference>
<organism evidence="2 3">
    <name type="scientific">Dongia rigui</name>
    <dbReference type="NCBI Taxonomy" id="940149"/>
    <lineage>
        <taxon>Bacteria</taxon>
        <taxon>Pseudomonadati</taxon>
        <taxon>Pseudomonadota</taxon>
        <taxon>Alphaproteobacteria</taxon>
        <taxon>Rhodospirillales</taxon>
        <taxon>Dongiaceae</taxon>
        <taxon>Dongia</taxon>
    </lineage>
</organism>
<dbReference type="InterPro" id="IPR002059">
    <property type="entry name" value="CSP_DNA-bd"/>
</dbReference>
<dbReference type="CDD" id="cd04458">
    <property type="entry name" value="CSP_CDS"/>
    <property type="match status" value="1"/>
</dbReference>
<sequence>MMSPAAESDAVDGSVVWFKVDKGYGFVKPDDGGADVFVHVAELAASNLRDLTEGQRIRFRRDSHGDGRFFAVGIELIG</sequence>
<dbReference type="Proteomes" id="UP001271769">
    <property type="component" value="Unassembled WGS sequence"/>
</dbReference>
<name>A0ABU5DUB4_9PROT</name>
<accession>A0ABU5DUB4</accession>
<proteinExistence type="predicted"/>